<dbReference type="Proteomes" id="UP001198901">
    <property type="component" value="Unassembled WGS sequence"/>
</dbReference>
<protein>
    <submittedName>
        <fullName evidence="1">DUF481 domain-containing protein</fullName>
    </submittedName>
</protein>
<name>A0ABS7XRE7_9FLAO</name>
<dbReference type="InterPro" id="IPR007433">
    <property type="entry name" value="DUF481"/>
</dbReference>
<accession>A0ABS7XRE7</accession>
<gene>
    <name evidence="1" type="ORF">LBU54_06935</name>
</gene>
<comment type="caution">
    <text evidence="1">The sequence shown here is derived from an EMBL/GenBank/DDBJ whole genome shotgun (WGS) entry which is preliminary data.</text>
</comment>
<keyword evidence="2" id="KW-1185">Reference proteome</keyword>
<sequence length="253" mass="29876">MKTILFSFLFVPIIVFGQLKEKDSLKINADLSLTGFLQAGNVETVIFRATSNFSFKPWKKALFETNNSYVYQEFGKQKADEDILSLNFLRFTPERTISPLVLGFVSTNFRREIDIRYIFGAGATFNIFKEKKNFLKFALTFEYENTDFKKTVFNQSQYNGNASINTWRGTLWVKGEYHMFKNKMIFSHESYFQPSLEESDNYRWRADFSLEFPIWKFLSFKINYLDTFESVVIQDQKQDDSVISFGFKIKNYL</sequence>
<proteinExistence type="predicted"/>
<evidence type="ECO:0000313" key="2">
    <source>
        <dbReference type="Proteomes" id="UP001198901"/>
    </source>
</evidence>
<organism evidence="1 2">
    <name type="scientific">Winogradskyella alexanderae</name>
    <dbReference type="NCBI Taxonomy" id="2877123"/>
    <lineage>
        <taxon>Bacteria</taxon>
        <taxon>Pseudomonadati</taxon>
        <taxon>Bacteroidota</taxon>
        <taxon>Flavobacteriia</taxon>
        <taxon>Flavobacteriales</taxon>
        <taxon>Flavobacteriaceae</taxon>
        <taxon>Winogradskyella</taxon>
    </lineage>
</organism>
<dbReference type="EMBL" id="JAIUJR010000003">
    <property type="protein sequence ID" value="MCA0132315.1"/>
    <property type="molecule type" value="Genomic_DNA"/>
</dbReference>
<dbReference type="RefSeq" id="WP_224527676.1">
    <property type="nucleotide sequence ID" value="NZ_JAIUJR010000003.1"/>
</dbReference>
<dbReference type="Pfam" id="PF04338">
    <property type="entry name" value="DUF481"/>
    <property type="match status" value="1"/>
</dbReference>
<evidence type="ECO:0000313" key="1">
    <source>
        <dbReference type="EMBL" id="MCA0132315.1"/>
    </source>
</evidence>
<reference evidence="2" key="1">
    <citation type="submission" date="2023-07" db="EMBL/GenBank/DDBJ databases">
        <authorList>
            <person name="Yue Y."/>
        </authorList>
    </citation>
    <scope>NUCLEOTIDE SEQUENCE [LARGE SCALE GENOMIC DNA]</scope>
    <source>
        <strain evidence="2">D23</strain>
    </source>
</reference>